<comment type="cofactor">
    <cofactor evidence="5">
        <name>Fe(2+)</name>
        <dbReference type="ChEBI" id="CHEBI:29033"/>
    </cofactor>
</comment>
<dbReference type="GO" id="GO:0006098">
    <property type="term" value="P:pentose-phosphate shunt"/>
    <property type="evidence" value="ECO:0007669"/>
    <property type="project" value="UniProtKB-ARBA"/>
</dbReference>
<evidence type="ECO:0000256" key="4">
    <source>
        <dbReference type="ARBA" id="ARBA00001947"/>
    </source>
</evidence>
<dbReference type="InterPro" id="IPR000056">
    <property type="entry name" value="Ribul_P_3_epim-like"/>
</dbReference>
<evidence type="ECO:0000256" key="10">
    <source>
        <dbReference type="ARBA" id="ARBA00022833"/>
    </source>
</evidence>
<evidence type="ECO:0000256" key="7">
    <source>
        <dbReference type="ARBA" id="ARBA00011738"/>
    </source>
</evidence>
<evidence type="ECO:0000256" key="12">
    <source>
        <dbReference type="ARBA" id="ARBA00023211"/>
    </source>
</evidence>
<accession>A0A452E659</accession>
<dbReference type="GO" id="GO:0005975">
    <property type="term" value="P:carbohydrate metabolic process"/>
    <property type="evidence" value="ECO:0007669"/>
    <property type="project" value="InterPro"/>
</dbReference>
<dbReference type="AlphaFoldDB" id="A0A452E659"/>
<evidence type="ECO:0000256" key="6">
    <source>
        <dbReference type="ARBA" id="ARBA00009541"/>
    </source>
</evidence>
<evidence type="ECO:0000256" key="2">
    <source>
        <dbReference type="ARBA" id="ARBA00001936"/>
    </source>
</evidence>
<comment type="subunit">
    <text evidence="7">Homodimer.</text>
</comment>
<evidence type="ECO:0000256" key="8">
    <source>
        <dbReference type="ARBA" id="ARBA00013188"/>
    </source>
</evidence>
<keyword evidence="11" id="KW-0408">Iron</keyword>
<keyword evidence="18" id="KW-1185">Reference proteome</keyword>
<evidence type="ECO:0000313" key="17">
    <source>
        <dbReference type="Ensembl" id="ENSCHIP00000007466.1"/>
    </source>
</evidence>
<evidence type="ECO:0000256" key="16">
    <source>
        <dbReference type="ARBA" id="ARBA00057323"/>
    </source>
</evidence>
<evidence type="ECO:0000256" key="11">
    <source>
        <dbReference type="ARBA" id="ARBA00023004"/>
    </source>
</evidence>
<protein>
    <recommendedName>
        <fullName evidence="8">ribulose-phosphate 3-epimerase</fullName>
        <ecNumber evidence="8">5.1.3.1</ecNumber>
    </recommendedName>
</protein>
<evidence type="ECO:0000313" key="18">
    <source>
        <dbReference type="Proteomes" id="UP000291000"/>
    </source>
</evidence>
<keyword evidence="12" id="KW-0464">Manganese</keyword>
<dbReference type="Ensembl" id="ENSCHIT00000015210.1">
    <property type="protein sequence ID" value="ENSCHIP00000007466.1"/>
    <property type="gene ID" value="ENSCHIG00000010961.1"/>
</dbReference>
<sequence>MASGCKIGPSIHNSDLASLGMLDSEADYLHLDVINGYFVPNITFGPPVAESLQKQLGQDPSFDVHMMVSRPEEWVKPMAAAGASQHLEAFIWRNQQLQIDTALVMTVKHGLVGQKLMKDMTRKVHWLRTQFPSLDTEVDGGVGPDTIHKCAEAGANTIVSGSAIMKSEDPRSMINLLRTVCSDAQNKRKWDRDQAGTCEAIPGIKVFQCLRSLVCRKTAFSLIDLP</sequence>
<dbReference type="OMA" id="SDTVHKC"/>
<dbReference type="InterPro" id="IPR011060">
    <property type="entry name" value="RibuloseP-bd_barrel"/>
</dbReference>
<organism evidence="17 18">
    <name type="scientific">Capra hircus</name>
    <name type="common">Goat</name>
    <dbReference type="NCBI Taxonomy" id="9925"/>
    <lineage>
        <taxon>Eukaryota</taxon>
        <taxon>Metazoa</taxon>
        <taxon>Chordata</taxon>
        <taxon>Craniata</taxon>
        <taxon>Vertebrata</taxon>
        <taxon>Euteleostomi</taxon>
        <taxon>Mammalia</taxon>
        <taxon>Eutheria</taxon>
        <taxon>Laurasiatheria</taxon>
        <taxon>Artiodactyla</taxon>
        <taxon>Ruminantia</taxon>
        <taxon>Pecora</taxon>
        <taxon>Bovidae</taxon>
        <taxon>Caprinae</taxon>
        <taxon>Capra</taxon>
    </lineage>
</organism>
<comment type="catalytic activity">
    <reaction evidence="1">
        <text>D-ribulose 5-phosphate = D-xylulose 5-phosphate</text>
        <dbReference type="Rhea" id="RHEA:13677"/>
        <dbReference type="ChEBI" id="CHEBI:57737"/>
        <dbReference type="ChEBI" id="CHEBI:58121"/>
        <dbReference type="EC" id="5.1.3.1"/>
    </reaction>
</comment>
<dbReference type="SUPFAM" id="SSF51366">
    <property type="entry name" value="Ribulose-phoshate binding barrel"/>
    <property type="match status" value="1"/>
</dbReference>
<dbReference type="InterPro" id="IPR013785">
    <property type="entry name" value="Aldolase_TIM"/>
</dbReference>
<evidence type="ECO:0000256" key="3">
    <source>
        <dbReference type="ARBA" id="ARBA00001941"/>
    </source>
</evidence>
<keyword evidence="13" id="KW-0413">Isomerase</keyword>
<dbReference type="GO" id="GO:0046872">
    <property type="term" value="F:metal ion binding"/>
    <property type="evidence" value="ECO:0007669"/>
    <property type="project" value="UniProtKB-KW"/>
</dbReference>
<comment type="cofactor">
    <cofactor evidence="4">
        <name>Zn(2+)</name>
        <dbReference type="ChEBI" id="CHEBI:29105"/>
    </cofactor>
</comment>
<evidence type="ECO:0000256" key="5">
    <source>
        <dbReference type="ARBA" id="ARBA00001954"/>
    </source>
</evidence>
<keyword evidence="10" id="KW-0862">Zinc</keyword>
<dbReference type="CDD" id="cd00429">
    <property type="entry name" value="RPE"/>
    <property type="match status" value="1"/>
</dbReference>
<dbReference type="FunFam" id="3.20.20.70:FF:000191">
    <property type="entry name" value="ribulose-phosphate 3-epimerase isoform X2"/>
    <property type="match status" value="2"/>
</dbReference>
<dbReference type="EMBL" id="LWLT01000004">
    <property type="status" value="NOT_ANNOTATED_CDS"/>
    <property type="molecule type" value="Genomic_DNA"/>
</dbReference>
<dbReference type="Gene3D" id="3.20.20.70">
    <property type="entry name" value="Aldolase class I"/>
    <property type="match status" value="2"/>
</dbReference>
<evidence type="ECO:0000256" key="15">
    <source>
        <dbReference type="ARBA" id="ARBA00023285"/>
    </source>
</evidence>
<dbReference type="STRING" id="9925.ENSCHIP00000007466"/>
<dbReference type="EC" id="5.1.3.1" evidence="8"/>
<reference evidence="17" key="2">
    <citation type="submission" date="2025-08" db="UniProtKB">
        <authorList>
            <consortium name="Ensembl"/>
        </authorList>
    </citation>
    <scope>IDENTIFICATION</scope>
</reference>
<dbReference type="Proteomes" id="UP000291000">
    <property type="component" value="Chromosome 3"/>
</dbReference>
<proteinExistence type="inferred from homology"/>
<reference evidence="17 18" key="1">
    <citation type="submission" date="2016-04" db="EMBL/GenBank/DDBJ databases">
        <title>Polished mammalian reference genomes with single-molecule sequencing and chromosome conformation capture applied to the Capra hircus genome.</title>
        <authorList>
            <person name="Bickhart D.M."/>
            <person name="Koren S."/>
            <person name="Rosen B."/>
            <person name="Hastie A."/>
            <person name="Liachko I."/>
            <person name="Sullivan S.T."/>
            <person name="Burton J."/>
            <person name="Sayre B.L."/>
            <person name="Huson H.J."/>
            <person name="Lee J."/>
            <person name="Lam E."/>
            <person name="Kelley C.M."/>
            <person name="Hutchison J.L."/>
            <person name="Zhou Y."/>
            <person name="Sun J."/>
            <person name="Crisa A."/>
            <person name="Schwartz J.C."/>
            <person name="Hammond J.A."/>
            <person name="Schroeder S.G."/>
            <person name="Liu G.E."/>
            <person name="Dunham M."/>
            <person name="Shendure J."/>
            <person name="Sonstegard T.S."/>
            <person name="Phillippy A.M."/>
            <person name="Van Tassell C.P."/>
            <person name="Smith T.P."/>
        </authorList>
    </citation>
    <scope>NUCLEOTIDE SEQUENCE [LARGE SCALE GENOMIC DNA]</scope>
</reference>
<comment type="function">
    <text evidence="16">Catalyzes the reversible epimerization of D-ribulose 5-phosphate to D-xylulose 5-phosphate.</text>
</comment>
<dbReference type="GeneTree" id="ENSGT00390000001447"/>
<dbReference type="GO" id="GO:0004750">
    <property type="term" value="F:D-ribulose-phosphate 3-epimerase activity"/>
    <property type="evidence" value="ECO:0007669"/>
    <property type="project" value="UniProtKB-EC"/>
</dbReference>
<dbReference type="Pfam" id="PF00834">
    <property type="entry name" value="Ribul_P_3_epim"/>
    <property type="match status" value="2"/>
</dbReference>
<evidence type="ECO:0000256" key="9">
    <source>
        <dbReference type="ARBA" id="ARBA00022723"/>
    </source>
</evidence>
<evidence type="ECO:0000256" key="14">
    <source>
        <dbReference type="ARBA" id="ARBA00023277"/>
    </source>
</evidence>
<comment type="similarity">
    <text evidence="6">Belongs to the ribulose-phosphate 3-epimerase family.</text>
</comment>
<dbReference type="Bgee" id="ENSCHIG00000010961">
    <property type="expression patterns" value="Expressed in liver"/>
</dbReference>
<comment type="cofactor">
    <cofactor evidence="2">
        <name>Mn(2+)</name>
        <dbReference type="ChEBI" id="CHEBI:29035"/>
    </cofactor>
</comment>
<evidence type="ECO:0000256" key="1">
    <source>
        <dbReference type="ARBA" id="ARBA00001782"/>
    </source>
</evidence>
<keyword evidence="14" id="KW-0119">Carbohydrate metabolism</keyword>
<comment type="cofactor">
    <cofactor evidence="3">
        <name>Co(2+)</name>
        <dbReference type="ChEBI" id="CHEBI:48828"/>
    </cofactor>
</comment>
<evidence type="ECO:0000256" key="13">
    <source>
        <dbReference type="ARBA" id="ARBA00023235"/>
    </source>
</evidence>
<dbReference type="PANTHER" id="PTHR11749">
    <property type="entry name" value="RIBULOSE-5-PHOSPHATE-3-EPIMERASE"/>
    <property type="match status" value="1"/>
</dbReference>
<keyword evidence="15" id="KW-0170">Cobalt</keyword>
<reference evidence="17" key="3">
    <citation type="submission" date="2025-09" db="UniProtKB">
        <authorList>
            <consortium name="Ensembl"/>
        </authorList>
    </citation>
    <scope>IDENTIFICATION</scope>
</reference>
<keyword evidence="9" id="KW-0479">Metal-binding</keyword>
<name>A0A452E659_CAPHI</name>